<feature type="domain" description="DC1" evidence="2">
    <location>
        <begin position="35"/>
        <end position="69"/>
    </location>
</feature>
<reference evidence="3 4" key="1">
    <citation type="journal article" date="2018" name="Mol. Plant">
        <title>The genome of Artemisia annua provides insight into the evolution of Asteraceae family and artemisinin biosynthesis.</title>
        <authorList>
            <person name="Shen Q."/>
            <person name="Zhang L."/>
            <person name="Liao Z."/>
            <person name="Wang S."/>
            <person name="Yan T."/>
            <person name="Shi P."/>
            <person name="Liu M."/>
            <person name="Fu X."/>
            <person name="Pan Q."/>
            <person name="Wang Y."/>
            <person name="Lv Z."/>
            <person name="Lu X."/>
            <person name="Zhang F."/>
            <person name="Jiang W."/>
            <person name="Ma Y."/>
            <person name="Chen M."/>
            <person name="Hao X."/>
            <person name="Li L."/>
            <person name="Tang Y."/>
            <person name="Lv G."/>
            <person name="Zhou Y."/>
            <person name="Sun X."/>
            <person name="Brodelius P.E."/>
            <person name="Rose J.K.C."/>
            <person name="Tang K."/>
        </authorList>
    </citation>
    <scope>NUCLEOTIDE SEQUENCE [LARGE SCALE GENOMIC DNA]</scope>
    <source>
        <strain evidence="4">cv. Huhao1</strain>
        <tissue evidence="3">Leaf</tissue>
    </source>
</reference>
<dbReference type="SUPFAM" id="SSF57889">
    <property type="entry name" value="Cysteine-rich domain"/>
    <property type="match status" value="1"/>
</dbReference>
<evidence type="ECO:0000256" key="1">
    <source>
        <dbReference type="ARBA" id="ARBA00022737"/>
    </source>
</evidence>
<evidence type="ECO:0000313" key="4">
    <source>
        <dbReference type="Proteomes" id="UP000245207"/>
    </source>
</evidence>
<dbReference type="PANTHER" id="PTHR46288">
    <property type="entry name" value="PHORBOL-ESTER/DAG-TYPE DOMAIN-CONTAINING PROTEIN"/>
    <property type="match status" value="1"/>
</dbReference>
<name>A0A2U1N412_ARTAN</name>
<dbReference type="Gene3D" id="3.30.60.20">
    <property type="match status" value="1"/>
</dbReference>
<protein>
    <submittedName>
        <fullName evidence="3">C1-like protein</fullName>
    </submittedName>
</protein>
<dbReference type="InterPro" id="IPR046349">
    <property type="entry name" value="C1-like_sf"/>
</dbReference>
<evidence type="ECO:0000259" key="2">
    <source>
        <dbReference type="Pfam" id="PF03107"/>
    </source>
</evidence>
<organism evidence="3 4">
    <name type="scientific">Artemisia annua</name>
    <name type="common">Sweet wormwood</name>
    <dbReference type="NCBI Taxonomy" id="35608"/>
    <lineage>
        <taxon>Eukaryota</taxon>
        <taxon>Viridiplantae</taxon>
        <taxon>Streptophyta</taxon>
        <taxon>Embryophyta</taxon>
        <taxon>Tracheophyta</taxon>
        <taxon>Spermatophyta</taxon>
        <taxon>Magnoliopsida</taxon>
        <taxon>eudicotyledons</taxon>
        <taxon>Gunneridae</taxon>
        <taxon>Pentapetalae</taxon>
        <taxon>asterids</taxon>
        <taxon>campanulids</taxon>
        <taxon>Asterales</taxon>
        <taxon>Asteraceae</taxon>
        <taxon>Asteroideae</taxon>
        <taxon>Anthemideae</taxon>
        <taxon>Artemisiinae</taxon>
        <taxon>Artemisia</taxon>
    </lineage>
</organism>
<dbReference type="PANTHER" id="PTHR46288:SF27">
    <property type="entry name" value="CYSTEINE_HISTIDINE-RICH C1 DOMAIN FAMILY PROTEIN"/>
    <property type="match status" value="1"/>
</dbReference>
<comment type="caution">
    <text evidence="3">The sequence shown here is derived from an EMBL/GenBank/DDBJ whole genome shotgun (WGS) entry which is preliminary data.</text>
</comment>
<dbReference type="AlphaFoldDB" id="A0A2U1N412"/>
<dbReference type="Pfam" id="PF03107">
    <property type="entry name" value="C1_2"/>
    <property type="match status" value="1"/>
</dbReference>
<gene>
    <name evidence="3" type="ORF">CTI12_AA309910</name>
</gene>
<dbReference type="EMBL" id="PKPP01003687">
    <property type="protein sequence ID" value="PWA68184.1"/>
    <property type="molecule type" value="Genomic_DNA"/>
</dbReference>
<keyword evidence="4" id="KW-1185">Reference proteome</keyword>
<keyword evidence="1" id="KW-0677">Repeat</keyword>
<dbReference type="Proteomes" id="UP000245207">
    <property type="component" value="Unassembled WGS sequence"/>
</dbReference>
<sequence length="200" mass="22333">MEEINHFSDEKHPLKLINGEMIVGVGFKAGNDEVISKAVGCFACEQPILSSGSAYACTQCHFFLHKSCAQLPLIVNHPSIYQHPLTLIINLRTTRYQYFNCDVCCLQHLAHGLCYSDNDKLEIFTVCISCCIAESETARMLEADAIKEETIVKFKHEGHLQHTLTLQLRPAAFRCDACGAKDEGGTTFQSKVKIVFLVCF</sequence>
<dbReference type="OrthoDB" id="1884766at2759"/>
<evidence type="ECO:0000313" key="3">
    <source>
        <dbReference type="EMBL" id="PWA68184.1"/>
    </source>
</evidence>
<accession>A0A2U1N412</accession>
<dbReference type="InterPro" id="IPR004146">
    <property type="entry name" value="DC1"/>
</dbReference>
<proteinExistence type="predicted"/>